<evidence type="ECO:0000313" key="18">
    <source>
        <dbReference type="EMBL" id="KAG9446562.1"/>
    </source>
</evidence>
<comment type="subcellular location">
    <subcellularLocation>
        <location evidence="3">Nucleus</location>
    </subcellularLocation>
</comment>
<feature type="region of interest" description="Disordered" evidence="15">
    <location>
        <begin position="598"/>
        <end position="661"/>
    </location>
</feature>
<evidence type="ECO:0000259" key="16">
    <source>
        <dbReference type="Pfam" id="PF04446"/>
    </source>
</evidence>
<dbReference type="GO" id="GO:0005654">
    <property type="term" value="C:nucleoplasm"/>
    <property type="evidence" value="ECO:0007669"/>
    <property type="project" value="UniProtKB-ARBA"/>
</dbReference>
<dbReference type="InterPro" id="IPR025845">
    <property type="entry name" value="Thg1_C_dom"/>
</dbReference>
<dbReference type="FunFam" id="3.30.70.3000:FF:000002">
    <property type="entry name" value="tRNA(His) guanylyltransferase 1"/>
    <property type="match status" value="1"/>
</dbReference>
<dbReference type="Pfam" id="PF04446">
    <property type="entry name" value="Thg1"/>
    <property type="match status" value="1"/>
</dbReference>
<keyword evidence="9" id="KW-0479">Metal-binding</keyword>
<evidence type="ECO:0000256" key="1">
    <source>
        <dbReference type="ARBA" id="ARBA00001946"/>
    </source>
</evidence>
<dbReference type="GO" id="GO:0008193">
    <property type="term" value="F:tRNA guanylyltransferase activity"/>
    <property type="evidence" value="ECO:0007669"/>
    <property type="project" value="UniProtKB-EC"/>
</dbReference>
<keyword evidence="7" id="KW-0819">tRNA processing</keyword>
<evidence type="ECO:0000256" key="6">
    <source>
        <dbReference type="ARBA" id="ARBA00022679"/>
    </source>
</evidence>
<gene>
    <name evidence="18" type="ORF">H6P81_012690</name>
</gene>
<feature type="domain" description="Thg1 C-terminal" evidence="17">
    <location>
        <begin position="158"/>
        <end position="263"/>
    </location>
</feature>
<evidence type="ECO:0000256" key="15">
    <source>
        <dbReference type="SAM" id="MobiDB-lite"/>
    </source>
</evidence>
<comment type="similarity">
    <text evidence="4">Belongs to the tRNA(His) guanylyltransferase family.</text>
</comment>
<sequence>MCLCSQFFHSPFSSLSSWKMANSKYEYVKSFEVNDQLMPSTWIVVRIDGCHFHRFSDTHEFEKPNDERALSLMNSCALSVLNEFPDIVFAYGVSDEYSFIMKKETQFYQRRRSKIVSLVVSLFSSAYAIKWKDFFPHKELQYPPYFDGRVICYPSTSILRDYLSWRQVDCHINNQYNTCFWKLVKSGKSKQEAQDLLKGTQTQEKNELLFQQFGINYNTLPAIFRKGSCAFRNKVEDIVKFSENGEPVKRLRMKVLVEHCDIIGLGFWEEHPHILQEFRYPVPSEKLPLLARLHKTRRCFISGEFDSVFGEVVNASFSDSSASQPESIGQQDIMTPNLIEAENFNGCQPTKKVVPFPQRTASAQVTGRARIRWWEGGINAKPPGVIGLVRRDFFHKTSPYKFRVLQYEYSGTITILLALRLRVIAEMRTSSALFAVLAILGCLIAQEEAAARPYGFHKSDPLKPLPPPFAWPPLPNDPIFNTPSPPTPAAGTYHGRFNWSSWLPVFNKPPPSPPLPYDHYRHHHKNQPHQSASSSVPDHPIFPDNVPPVSQPWPPVPRNKWPLIPFPFPHWKNQPAPNSHEHYPSQPPLVALKHIPHDPAQSTHQSPAPPYLLSPQSSEAFPRPPSDFETSPPLPFDQDSLSPLSPLSPLASYEEALPPTE</sequence>
<dbReference type="GO" id="GO:0005525">
    <property type="term" value="F:GTP binding"/>
    <property type="evidence" value="ECO:0007669"/>
    <property type="project" value="UniProtKB-KW"/>
</dbReference>
<keyword evidence="12" id="KW-0342">GTP-binding</keyword>
<dbReference type="PANTHER" id="PTHR12729:SF6">
    <property type="entry name" value="TRNA(HIS) GUANYLYLTRANSFERASE-RELATED"/>
    <property type="match status" value="1"/>
</dbReference>
<organism evidence="18 19">
    <name type="scientific">Aristolochia fimbriata</name>
    <name type="common">White veined hardy Dutchman's pipe vine</name>
    <dbReference type="NCBI Taxonomy" id="158543"/>
    <lineage>
        <taxon>Eukaryota</taxon>
        <taxon>Viridiplantae</taxon>
        <taxon>Streptophyta</taxon>
        <taxon>Embryophyta</taxon>
        <taxon>Tracheophyta</taxon>
        <taxon>Spermatophyta</taxon>
        <taxon>Magnoliopsida</taxon>
        <taxon>Magnoliidae</taxon>
        <taxon>Piperales</taxon>
        <taxon>Aristolochiaceae</taxon>
        <taxon>Aristolochia</taxon>
    </lineage>
</organism>
<evidence type="ECO:0000256" key="13">
    <source>
        <dbReference type="ARBA" id="ARBA00023242"/>
    </source>
</evidence>
<evidence type="ECO:0000256" key="8">
    <source>
        <dbReference type="ARBA" id="ARBA00022695"/>
    </source>
</evidence>
<evidence type="ECO:0000256" key="9">
    <source>
        <dbReference type="ARBA" id="ARBA00022723"/>
    </source>
</evidence>
<dbReference type="AlphaFoldDB" id="A0AAV7EG61"/>
<dbReference type="InterPro" id="IPR024956">
    <property type="entry name" value="tRNAHis_GuaTrfase_cat"/>
</dbReference>
<keyword evidence="11" id="KW-0460">Magnesium</keyword>
<dbReference type="Pfam" id="PF14413">
    <property type="entry name" value="Thg1C"/>
    <property type="match status" value="1"/>
</dbReference>
<keyword evidence="19" id="KW-1185">Reference proteome</keyword>
<keyword evidence="10" id="KW-0547">Nucleotide-binding</keyword>
<dbReference type="Proteomes" id="UP000825729">
    <property type="component" value="Unassembled WGS sequence"/>
</dbReference>
<accession>A0AAV7EG61</accession>
<keyword evidence="6" id="KW-0808">Transferase</keyword>
<evidence type="ECO:0000256" key="7">
    <source>
        <dbReference type="ARBA" id="ARBA00022694"/>
    </source>
</evidence>
<evidence type="ECO:0000256" key="5">
    <source>
        <dbReference type="ARBA" id="ARBA00012511"/>
    </source>
</evidence>
<evidence type="ECO:0000256" key="4">
    <source>
        <dbReference type="ARBA" id="ARBA00010113"/>
    </source>
</evidence>
<feature type="region of interest" description="Disordered" evidence="15">
    <location>
        <begin position="514"/>
        <end position="553"/>
    </location>
</feature>
<evidence type="ECO:0000256" key="3">
    <source>
        <dbReference type="ARBA" id="ARBA00004123"/>
    </source>
</evidence>
<evidence type="ECO:0000259" key="17">
    <source>
        <dbReference type="Pfam" id="PF14413"/>
    </source>
</evidence>
<feature type="domain" description="tRNAHis guanylyltransferase catalytic" evidence="16">
    <location>
        <begin position="25"/>
        <end position="154"/>
    </location>
</feature>
<keyword evidence="8" id="KW-0548">Nucleotidyltransferase</keyword>
<proteinExistence type="inferred from homology"/>
<dbReference type="GO" id="GO:0006400">
    <property type="term" value="P:tRNA modification"/>
    <property type="evidence" value="ECO:0007669"/>
    <property type="project" value="InterPro"/>
</dbReference>
<evidence type="ECO:0000256" key="11">
    <source>
        <dbReference type="ARBA" id="ARBA00022842"/>
    </source>
</evidence>
<reference evidence="18 19" key="1">
    <citation type="submission" date="2021-07" db="EMBL/GenBank/DDBJ databases">
        <title>The Aristolochia fimbriata genome: insights into angiosperm evolution, floral development and chemical biosynthesis.</title>
        <authorList>
            <person name="Jiao Y."/>
        </authorList>
    </citation>
    <scope>NUCLEOTIDE SEQUENCE [LARGE SCALE GENOMIC DNA]</scope>
    <source>
        <strain evidence="18">IBCAS-2021</strain>
        <tissue evidence="18">Leaf</tissue>
    </source>
</reference>
<evidence type="ECO:0000313" key="19">
    <source>
        <dbReference type="Proteomes" id="UP000825729"/>
    </source>
</evidence>
<keyword evidence="13" id="KW-0539">Nucleus</keyword>
<dbReference type="EC" id="2.7.7.79" evidence="5"/>
<dbReference type="InterPro" id="IPR007537">
    <property type="entry name" value="tRNAHis_GuaTrfase_Thg1"/>
</dbReference>
<evidence type="ECO:0000256" key="14">
    <source>
        <dbReference type="ARBA" id="ARBA00047281"/>
    </source>
</evidence>
<dbReference type="GO" id="GO:0000287">
    <property type="term" value="F:magnesium ion binding"/>
    <property type="evidence" value="ECO:0007669"/>
    <property type="project" value="InterPro"/>
</dbReference>
<evidence type="ECO:0000256" key="12">
    <source>
        <dbReference type="ARBA" id="ARBA00023134"/>
    </source>
</evidence>
<name>A0AAV7EG61_ARIFI</name>
<dbReference type="InterPro" id="IPR038469">
    <property type="entry name" value="tRNAHis_GuaTrfase_Thg1_sf"/>
</dbReference>
<comment type="function">
    <text evidence="2">Adds a GMP to the 5'-end of tRNA(His) after transcription and RNase P cleavage.</text>
</comment>
<comment type="caution">
    <text evidence="18">The sequence shown here is derived from an EMBL/GenBank/DDBJ whole genome shotgun (WGS) entry which is preliminary data.</text>
</comment>
<dbReference type="PANTHER" id="PTHR12729">
    <property type="entry name" value="TRNA(HIS) GUANYLYLTRANSFERASE-RELATED"/>
    <property type="match status" value="1"/>
</dbReference>
<protein>
    <recommendedName>
        <fullName evidence="5">tRNA(His) guanylyltransferase</fullName>
        <ecNumber evidence="5">2.7.7.79</ecNumber>
    </recommendedName>
</protein>
<dbReference type="Gene3D" id="3.30.70.3000">
    <property type="match status" value="1"/>
</dbReference>
<evidence type="ECO:0000256" key="2">
    <source>
        <dbReference type="ARBA" id="ARBA00002939"/>
    </source>
</evidence>
<dbReference type="EMBL" id="JAINDJ010000005">
    <property type="protein sequence ID" value="KAG9446562.1"/>
    <property type="molecule type" value="Genomic_DNA"/>
</dbReference>
<comment type="catalytic activity">
    <reaction evidence="14">
        <text>a 5'-end ribonucleotide-tRNA(His) + GTP + ATP + H2O = a 5'-end phospho-guanosine-ribonucleotide-tRNA(His) + AMP + 2 diphosphate + H(+)</text>
        <dbReference type="Rhea" id="RHEA:54564"/>
        <dbReference type="Rhea" id="RHEA-COMP:14193"/>
        <dbReference type="Rhea" id="RHEA-COMP:14917"/>
        <dbReference type="ChEBI" id="CHEBI:15377"/>
        <dbReference type="ChEBI" id="CHEBI:15378"/>
        <dbReference type="ChEBI" id="CHEBI:30616"/>
        <dbReference type="ChEBI" id="CHEBI:33019"/>
        <dbReference type="ChEBI" id="CHEBI:37565"/>
        <dbReference type="ChEBI" id="CHEBI:138282"/>
        <dbReference type="ChEBI" id="CHEBI:141847"/>
        <dbReference type="ChEBI" id="CHEBI:456215"/>
        <dbReference type="EC" id="2.7.7.79"/>
    </reaction>
</comment>
<comment type="cofactor">
    <cofactor evidence="1">
        <name>Mg(2+)</name>
        <dbReference type="ChEBI" id="CHEBI:18420"/>
    </cofactor>
</comment>
<evidence type="ECO:0000256" key="10">
    <source>
        <dbReference type="ARBA" id="ARBA00022741"/>
    </source>
</evidence>
<feature type="compositionally biased region" description="Low complexity" evidence="15">
    <location>
        <begin position="636"/>
        <end position="652"/>
    </location>
</feature>